<feature type="domain" description="Methyl-accepting transducer" evidence="7">
    <location>
        <begin position="172"/>
        <end position="401"/>
    </location>
</feature>
<keyword evidence="6" id="KW-1133">Transmembrane helix</keyword>
<evidence type="ECO:0000313" key="10">
    <source>
        <dbReference type="Proteomes" id="UP000256838"/>
    </source>
</evidence>
<keyword evidence="6" id="KW-0812">Transmembrane</keyword>
<accession>A0A3D8JTM2</accession>
<dbReference type="CDD" id="cd11386">
    <property type="entry name" value="MCP_signal"/>
    <property type="match status" value="1"/>
</dbReference>
<dbReference type="GO" id="GO:0007165">
    <property type="term" value="P:signal transduction"/>
    <property type="evidence" value="ECO:0007669"/>
    <property type="project" value="UniProtKB-KW"/>
</dbReference>
<proteinExistence type="inferred from homology"/>
<sequence>MDGTAAGAEFVDECQKQYDAWLHTVVHPLVDMRKKVDAFSVNVSDLSQMTEGFGSYLGTEKLIAAIGKLDGYERRRMEQAQGELASLRATIYTTIGVTSLLAVLAAVLAGTWLARAVSRPLRQAVTLATCVAEGDLTTSIEASSTDETGLLVQSLNAMNRSLAQIVGQVRDSTDHIATASGEIAAGNYDLSARTEQQASSLEETAASMTELTETVRHNTDNARQANALAARASTMADAGNDAVMGMVQTIGRISGSSSKISEITGVIEGIAFQTNILALNAAVEAARAGEHGRGFAVVSGEVRTLAQRCATAAKEIRELITSSVVMIQDGEKQAEGVGETMEQVKGAIKQVSDIVAEIATASEEQAQGIEQVNQAVSQMDKVTQQNAALVEEAAAAAQSLEQQAATLKNAVTVFKVDEVTFARKR</sequence>
<reference evidence="9 10" key="1">
    <citation type="submission" date="2018-08" db="EMBL/GenBank/DDBJ databases">
        <title>Paraburkholderia sp. DHOM06 isolated from forest soil.</title>
        <authorList>
            <person name="Gao Z.-H."/>
            <person name="Qiu L.-H."/>
        </authorList>
    </citation>
    <scope>NUCLEOTIDE SEQUENCE [LARGE SCALE GENOMIC DNA]</scope>
    <source>
        <strain evidence="9 10">DHOM06</strain>
    </source>
</reference>
<organism evidence="9 10">
    <name type="scientific">Trinickia dinghuensis</name>
    <dbReference type="NCBI Taxonomy" id="2291023"/>
    <lineage>
        <taxon>Bacteria</taxon>
        <taxon>Pseudomonadati</taxon>
        <taxon>Pseudomonadota</taxon>
        <taxon>Betaproteobacteria</taxon>
        <taxon>Burkholderiales</taxon>
        <taxon>Burkholderiaceae</taxon>
        <taxon>Trinickia</taxon>
    </lineage>
</organism>
<keyword evidence="4" id="KW-0807">Transducer</keyword>
<dbReference type="GO" id="GO:0005886">
    <property type="term" value="C:plasma membrane"/>
    <property type="evidence" value="ECO:0007669"/>
    <property type="project" value="TreeGrafter"/>
</dbReference>
<dbReference type="PANTHER" id="PTHR43531">
    <property type="entry name" value="PROTEIN ICFG"/>
    <property type="match status" value="1"/>
</dbReference>
<evidence type="ECO:0000256" key="1">
    <source>
        <dbReference type="ARBA" id="ARBA00004370"/>
    </source>
</evidence>
<dbReference type="GO" id="GO:0004888">
    <property type="term" value="F:transmembrane signaling receptor activity"/>
    <property type="evidence" value="ECO:0007669"/>
    <property type="project" value="InterPro"/>
</dbReference>
<gene>
    <name evidence="9" type="ORF">DWV00_26405</name>
</gene>
<dbReference type="CDD" id="cd06225">
    <property type="entry name" value="HAMP"/>
    <property type="match status" value="1"/>
</dbReference>
<dbReference type="PROSITE" id="PS50885">
    <property type="entry name" value="HAMP"/>
    <property type="match status" value="1"/>
</dbReference>
<feature type="domain" description="HAMP" evidence="8">
    <location>
        <begin position="115"/>
        <end position="167"/>
    </location>
</feature>
<keyword evidence="6" id="KW-0472">Membrane</keyword>
<dbReference type="Pfam" id="PF00015">
    <property type="entry name" value="MCPsignal"/>
    <property type="match status" value="1"/>
</dbReference>
<evidence type="ECO:0000256" key="4">
    <source>
        <dbReference type="PROSITE-ProRule" id="PRU00284"/>
    </source>
</evidence>
<dbReference type="InterPro" id="IPR004090">
    <property type="entry name" value="Chemotax_Me-accpt_rcpt"/>
</dbReference>
<evidence type="ECO:0000259" key="7">
    <source>
        <dbReference type="PROSITE" id="PS50111"/>
    </source>
</evidence>
<comment type="caution">
    <text evidence="9">The sequence shown here is derived from an EMBL/GenBank/DDBJ whole genome shotgun (WGS) entry which is preliminary data.</text>
</comment>
<dbReference type="PRINTS" id="PR00260">
    <property type="entry name" value="CHEMTRNSDUCR"/>
</dbReference>
<dbReference type="FunFam" id="1.10.287.950:FF:000001">
    <property type="entry name" value="Methyl-accepting chemotaxis sensory transducer"/>
    <property type="match status" value="1"/>
</dbReference>
<protein>
    <submittedName>
        <fullName evidence="9">HAMP domain-containing protein</fullName>
    </submittedName>
</protein>
<keyword evidence="10" id="KW-1185">Reference proteome</keyword>
<dbReference type="PROSITE" id="PS50111">
    <property type="entry name" value="CHEMOTAXIS_TRANSDUC_2"/>
    <property type="match status" value="1"/>
</dbReference>
<evidence type="ECO:0000256" key="6">
    <source>
        <dbReference type="SAM" id="Phobius"/>
    </source>
</evidence>
<evidence type="ECO:0000256" key="5">
    <source>
        <dbReference type="SAM" id="Coils"/>
    </source>
</evidence>
<dbReference type="EMBL" id="QRGA01000017">
    <property type="protein sequence ID" value="RDU95914.1"/>
    <property type="molecule type" value="Genomic_DNA"/>
</dbReference>
<feature type="transmembrane region" description="Helical" evidence="6">
    <location>
        <begin position="91"/>
        <end position="114"/>
    </location>
</feature>
<keyword evidence="2" id="KW-0488">Methylation</keyword>
<dbReference type="AlphaFoldDB" id="A0A3D8JTM2"/>
<evidence type="ECO:0000256" key="2">
    <source>
        <dbReference type="ARBA" id="ARBA00022481"/>
    </source>
</evidence>
<evidence type="ECO:0000256" key="3">
    <source>
        <dbReference type="ARBA" id="ARBA00029447"/>
    </source>
</evidence>
<dbReference type="SMART" id="SM00304">
    <property type="entry name" value="HAMP"/>
    <property type="match status" value="1"/>
</dbReference>
<dbReference type="InterPro" id="IPR003660">
    <property type="entry name" value="HAMP_dom"/>
</dbReference>
<keyword evidence="5" id="KW-0175">Coiled coil</keyword>
<dbReference type="PANTHER" id="PTHR43531:SF14">
    <property type="entry name" value="METHYL-ACCEPTING CHEMOTAXIS PROTEIN I-RELATED"/>
    <property type="match status" value="1"/>
</dbReference>
<dbReference type="GO" id="GO:0006935">
    <property type="term" value="P:chemotaxis"/>
    <property type="evidence" value="ECO:0007669"/>
    <property type="project" value="InterPro"/>
</dbReference>
<evidence type="ECO:0000259" key="8">
    <source>
        <dbReference type="PROSITE" id="PS50885"/>
    </source>
</evidence>
<comment type="similarity">
    <text evidence="3">Belongs to the methyl-accepting chemotaxis (MCP) protein family.</text>
</comment>
<dbReference type="InterPro" id="IPR004089">
    <property type="entry name" value="MCPsignal_dom"/>
</dbReference>
<feature type="coiled-coil region" evidence="5">
    <location>
        <begin position="372"/>
        <end position="410"/>
    </location>
</feature>
<dbReference type="InterPro" id="IPR051310">
    <property type="entry name" value="MCP_chemotaxis"/>
</dbReference>
<dbReference type="Pfam" id="PF00672">
    <property type="entry name" value="HAMP"/>
    <property type="match status" value="1"/>
</dbReference>
<dbReference type="Proteomes" id="UP000256838">
    <property type="component" value="Unassembled WGS sequence"/>
</dbReference>
<dbReference type="SUPFAM" id="SSF58104">
    <property type="entry name" value="Methyl-accepting chemotaxis protein (MCP) signaling domain"/>
    <property type="match status" value="1"/>
</dbReference>
<dbReference type="SMART" id="SM00283">
    <property type="entry name" value="MA"/>
    <property type="match status" value="1"/>
</dbReference>
<evidence type="ECO:0000313" key="9">
    <source>
        <dbReference type="EMBL" id="RDU95914.1"/>
    </source>
</evidence>
<name>A0A3D8JTM2_9BURK</name>
<dbReference type="Gene3D" id="1.10.287.950">
    <property type="entry name" value="Methyl-accepting chemotaxis protein"/>
    <property type="match status" value="1"/>
</dbReference>
<comment type="subcellular location">
    <subcellularLocation>
        <location evidence="1">Membrane</location>
    </subcellularLocation>
</comment>